<dbReference type="SUPFAM" id="SSF100950">
    <property type="entry name" value="NagB/RpiA/CoA transferase-like"/>
    <property type="match status" value="1"/>
</dbReference>
<accession>B6JZ01</accession>
<evidence type="ECO:0000313" key="8">
    <source>
        <dbReference type="EMBL" id="EEB06769.1"/>
    </source>
</evidence>
<evidence type="ECO:0000256" key="2">
    <source>
        <dbReference type="ARBA" id="ARBA00004961"/>
    </source>
</evidence>
<evidence type="ECO:0000256" key="5">
    <source>
        <dbReference type="ARBA" id="ARBA00022801"/>
    </source>
</evidence>
<evidence type="ECO:0000313" key="10">
    <source>
        <dbReference type="Proteomes" id="UP000001744"/>
    </source>
</evidence>
<dbReference type="GO" id="GO:0005975">
    <property type="term" value="P:carbohydrate metabolic process"/>
    <property type="evidence" value="ECO:0007669"/>
    <property type="project" value="UniProtKB-UniRule"/>
</dbReference>
<evidence type="ECO:0000259" key="7">
    <source>
        <dbReference type="Pfam" id="PF01182"/>
    </source>
</evidence>
<protein>
    <recommendedName>
        <fullName evidence="4 6">6-phosphogluconolactonase</fullName>
        <shortName evidence="6">6PGL</shortName>
        <ecNumber evidence="4 6">3.1.1.31</ecNumber>
    </recommendedName>
</protein>
<organism evidence="8 10">
    <name type="scientific">Schizosaccharomyces japonicus (strain yFS275 / FY16936)</name>
    <name type="common">Fission yeast</name>
    <dbReference type="NCBI Taxonomy" id="402676"/>
    <lineage>
        <taxon>Eukaryota</taxon>
        <taxon>Fungi</taxon>
        <taxon>Dikarya</taxon>
        <taxon>Ascomycota</taxon>
        <taxon>Taphrinomycotina</taxon>
        <taxon>Schizosaccharomycetes</taxon>
        <taxon>Schizosaccharomycetales</taxon>
        <taxon>Schizosaccharomycetaceae</taxon>
        <taxon>Schizosaccharomyces</taxon>
    </lineage>
</organism>
<evidence type="ECO:0000313" key="9">
    <source>
        <dbReference type="JaponicusDB" id="SJAG_01824"/>
    </source>
</evidence>
<dbReference type="VEuPathDB" id="FungiDB:SJAG_01824"/>
<dbReference type="STRING" id="402676.B6JZ01"/>
<dbReference type="GeneID" id="7048251"/>
<dbReference type="InterPro" id="IPR005900">
    <property type="entry name" value="6-phosphogluconolactonase_DevB"/>
</dbReference>
<dbReference type="FunFam" id="3.40.50.1360:FF:000005">
    <property type="entry name" value="6-phosphogluconolactonase"/>
    <property type="match status" value="1"/>
</dbReference>
<dbReference type="AlphaFoldDB" id="B6JZ01"/>
<dbReference type="InterPro" id="IPR006148">
    <property type="entry name" value="Glc/Gal-6P_isomerase"/>
</dbReference>
<feature type="domain" description="Glucosamine/galactosamine-6-phosphate isomerase" evidence="7">
    <location>
        <begin position="8"/>
        <end position="236"/>
    </location>
</feature>
<dbReference type="PANTHER" id="PTHR11054">
    <property type="entry name" value="6-PHOSPHOGLUCONOLACTONASE"/>
    <property type="match status" value="1"/>
</dbReference>
<gene>
    <name evidence="9" type="primary">pgl1</name>
    <name evidence="8" type="ORF">SJAG_01824</name>
</gene>
<dbReference type="Proteomes" id="UP000001744">
    <property type="component" value="Unassembled WGS sequence"/>
</dbReference>
<reference evidence="8 10" key="1">
    <citation type="journal article" date="2011" name="Science">
        <title>Comparative functional genomics of the fission yeasts.</title>
        <authorList>
            <person name="Rhind N."/>
            <person name="Chen Z."/>
            <person name="Yassour M."/>
            <person name="Thompson D.A."/>
            <person name="Haas B.J."/>
            <person name="Habib N."/>
            <person name="Wapinski I."/>
            <person name="Roy S."/>
            <person name="Lin M.F."/>
            <person name="Heiman D.I."/>
            <person name="Young S.K."/>
            <person name="Furuya K."/>
            <person name="Guo Y."/>
            <person name="Pidoux A."/>
            <person name="Chen H.M."/>
            <person name="Robbertse B."/>
            <person name="Goldberg J.M."/>
            <person name="Aoki K."/>
            <person name="Bayne E.H."/>
            <person name="Berlin A.M."/>
            <person name="Desjardins C.A."/>
            <person name="Dobbs E."/>
            <person name="Dukaj L."/>
            <person name="Fan L."/>
            <person name="FitzGerald M.G."/>
            <person name="French C."/>
            <person name="Gujja S."/>
            <person name="Hansen K."/>
            <person name="Keifenheim D."/>
            <person name="Levin J.Z."/>
            <person name="Mosher R.A."/>
            <person name="Mueller C.A."/>
            <person name="Pfiffner J."/>
            <person name="Priest M."/>
            <person name="Russ C."/>
            <person name="Smialowska A."/>
            <person name="Swoboda P."/>
            <person name="Sykes S.M."/>
            <person name="Vaughn M."/>
            <person name="Vengrova S."/>
            <person name="Yoder R."/>
            <person name="Zeng Q."/>
            <person name="Allshire R."/>
            <person name="Baulcombe D."/>
            <person name="Birren B.W."/>
            <person name="Brown W."/>
            <person name="Ekwall K."/>
            <person name="Kellis M."/>
            <person name="Leatherwood J."/>
            <person name="Levin H."/>
            <person name="Margalit H."/>
            <person name="Martienssen R."/>
            <person name="Nieduszynski C.A."/>
            <person name="Spatafora J.W."/>
            <person name="Friedman N."/>
            <person name="Dalgaard J.Z."/>
            <person name="Baumann P."/>
            <person name="Niki H."/>
            <person name="Regev A."/>
            <person name="Nusbaum C."/>
        </authorList>
    </citation>
    <scope>NUCLEOTIDE SEQUENCE [LARGE SCALE GENOMIC DNA]</scope>
    <source>
        <strain evidence="10">yFS275 / FY16936</strain>
    </source>
</reference>
<dbReference type="Gene3D" id="3.40.50.1360">
    <property type="match status" value="1"/>
</dbReference>
<dbReference type="RefSeq" id="XP_002173062.1">
    <property type="nucleotide sequence ID" value="XM_002173026.2"/>
</dbReference>
<dbReference type="OrthoDB" id="432544at2759"/>
<dbReference type="JaponicusDB" id="SJAG_01824">
    <property type="gene designation" value="pgl1"/>
</dbReference>
<evidence type="ECO:0000256" key="3">
    <source>
        <dbReference type="ARBA" id="ARBA00010662"/>
    </source>
</evidence>
<evidence type="ECO:0000256" key="4">
    <source>
        <dbReference type="ARBA" id="ARBA00013198"/>
    </source>
</evidence>
<dbReference type="NCBIfam" id="TIGR01198">
    <property type="entry name" value="pgl"/>
    <property type="match status" value="1"/>
</dbReference>
<dbReference type="GO" id="GO:0017057">
    <property type="term" value="F:6-phosphogluconolactonase activity"/>
    <property type="evidence" value="ECO:0000318"/>
    <property type="project" value="GO_Central"/>
</dbReference>
<comment type="pathway">
    <text evidence="2 6">Carbohydrate degradation; pentose phosphate pathway; D-ribulose 5-phosphate from D-glucose 6-phosphate (oxidative stage): step 2/3.</text>
</comment>
<dbReference type="InterPro" id="IPR039104">
    <property type="entry name" value="6PGL"/>
</dbReference>
<evidence type="ECO:0000256" key="6">
    <source>
        <dbReference type="RuleBase" id="RU365095"/>
    </source>
</evidence>
<sequence length="255" mass="27989">MLAFTYEDSRQVAEKLAEIVKSSSAAAIEKNGRFTIALSGGSLPKILAQGLAQVQGVDFAKWEVFFADERVVPLDHEDSTFHACQEAFFSKVGLKREQIHTLSEELLKENEKDVQNYADEYEGQLVHTFANASTIKVPSFDLIVLGCGPDGHTCSLFPNHELLKEDVAWVAPITDSPKPPKERITLTLPVVTHAHQIVFVATGAAKKTVIKEILEDATSTLPSALITQAAKDRTTWLMDNAASENLSRATLADHF</sequence>
<dbReference type="eggNOG" id="KOG3147">
    <property type="taxonomic scope" value="Eukaryota"/>
</dbReference>
<dbReference type="InterPro" id="IPR037171">
    <property type="entry name" value="NagB/RpiA_transferase-like"/>
</dbReference>
<comment type="similarity">
    <text evidence="3 6">Belongs to the glucosamine/galactosamine-6-phosphate isomerase family. 6-phosphogluconolactonase subfamily.</text>
</comment>
<comment type="catalytic activity">
    <reaction evidence="1 6">
        <text>6-phospho-D-glucono-1,5-lactone + H2O = 6-phospho-D-gluconate + H(+)</text>
        <dbReference type="Rhea" id="RHEA:12556"/>
        <dbReference type="ChEBI" id="CHEBI:15377"/>
        <dbReference type="ChEBI" id="CHEBI:15378"/>
        <dbReference type="ChEBI" id="CHEBI:57955"/>
        <dbReference type="ChEBI" id="CHEBI:58759"/>
        <dbReference type="EC" id="3.1.1.31"/>
    </reaction>
</comment>
<keyword evidence="10" id="KW-1185">Reference proteome</keyword>
<dbReference type="OMA" id="YQLFEFE"/>
<dbReference type="EMBL" id="KE651168">
    <property type="protein sequence ID" value="EEB06769.1"/>
    <property type="molecule type" value="Genomic_DNA"/>
</dbReference>
<dbReference type="EC" id="3.1.1.31" evidence="4 6"/>
<name>B6JZ01_SCHJY</name>
<dbReference type="GO" id="GO:0009051">
    <property type="term" value="P:pentose-phosphate shunt, oxidative branch"/>
    <property type="evidence" value="ECO:0000318"/>
    <property type="project" value="GO_Central"/>
</dbReference>
<evidence type="ECO:0000256" key="1">
    <source>
        <dbReference type="ARBA" id="ARBA00000832"/>
    </source>
</evidence>
<dbReference type="CDD" id="cd01400">
    <property type="entry name" value="6PGL"/>
    <property type="match status" value="1"/>
</dbReference>
<dbReference type="Pfam" id="PF01182">
    <property type="entry name" value="Glucosamine_iso"/>
    <property type="match status" value="1"/>
</dbReference>
<proteinExistence type="inferred from homology"/>
<dbReference type="HOGENOM" id="CLU_053947_0_1_1"/>
<keyword evidence="5 6" id="KW-0378">Hydrolase</keyword>
<dbReference type="UniPathway" id="UPA00115">
    <property type="reaction ID" value="UER00409"/>
</dbReference>
<dbReference type="GO" id="GO:0005829">
    <property type="term" value="C:cytosol"/>
    <property type="evidence" value="ECO:0000318"/>
    <property type="project" value="GO_Central"/>
</dbReference>
<dbReference type="PANTHER" id="PTHR11054:SF0">
    <property type="entry name" value="6-PHOSPHOGLUCONOLACTONASE"/>
    <property type="match status" value="1"/>
</dbReference>
<comment type="function">
    <text evidence="6">Hydrolysis of 6-phosphogluconolactone to 6-phosphogluconate.</text>
</comment>